<name>C5KGF8_PERM5</name>
<evidence type="ECO:0000313" key="1">
    <source>
        <dbReference type="EMBL" id="EER16514.1"/>
    </source>
</evidence>
<accession>C5KGF8</accession>
<organism evidence="2">
    <name type="scientific">Perkinsus marinus (strain ATCC 50983 / TXsc)</name>
    <dbReference type="NCBI Taxonomy" id="423536"/>
    <lineage>
        <taxon>Eukaryota</taxon>
        <taxon>Sar</taxon>
        <taxon>Alveolata</taxon>
        <taxon>Perkinsozoa</taxon>
        <taxon>Perkinsea</taxon>
        <taxon>Perkinsida</taxon>
        <taxon>Perkinsidae</taxon>
        <taxon>Perkinsus</taxon>
    </lineage>
</organism>
<evidence type="ECO:0008006" key="3">
    <source>
        <dbReference type="Google" id="ProtNLM"/>
    </source>
</evidence>
<sequence length="155" mass="16838">MGVLSLPAGVVRWLISLGVVKERVDLGQAEQGTEQSVQLSQRTKQQLMGGSMIAEAIAAVLDRAGVTPSPSLRSAISSSGNAKNPSVRWKVVAEALSEHLDVTLDETICQDLAAEKDESLAVELLLEVYTVLRAYQQQHSKRTDRGKSIERKREG</sequence>
<dbReference type="GeneID" id="9063589"/>
<dbReference type="AlphaFoldDB" id="C5KGF8"/>
<gene>
    <name evidence="1" type="ORF">Pmar_PMAR021114</name>
</gene>
<dbReference type="EMBL" id="GG672918">
    <property type="protein sequence ID" value="EER16514.1"/>
    <property type="molecule type" value="Genomic_DNA"/>
</dbReference>
<proteinExistence type="predicted"/>
<dbReference type="InParanoid" id="C5KGF8"/>
<reference evidence="1 2" key="1">
    <citation type="submission" date="2008-07" db="EMBL/GenBank/DDBJ databases">
        <authorList>
            <person name="El-Sayed N."/>
            <person name="Caler E."/>
            <person name="Inman J."/>
            <person name="Amedeo P."/>
            <person name="Hass B."/>
            <person name="Wortman J."/>
        </authorList>
    </citation>
    <scope>NUCLEOTIDE SEQUENCE [LARGE SCALE GENOMIC DNA]</scope>
    <source>
        <strain evidence="2">ATCC 50983 / TXsc</strain>
    </source>
</reference>
<keyword evidence="2" id="KW-1185">Reference proteome</keyword>
<dbReference type="RefSeq" id="XP_002784718.1">
    <property type="nucleotide sequence ID" value="XM_002784672.1"/>
</dbReference>
<protein>
    <recommendedName>
        <fullName evidence="3">Calponin-homology (CH) domain-containing protein</fullName>
    </recommendedName>
</protein>
<evidence type="ECO:0000313" key="2">
    <source>
        <dbReference type="Proteomes" id="UP000007800"/>
    </source>
</evidence>
<dbReference type="Proteomes" id="UP000007800">
    <property type="component" value="Unassembled WGS sequence"/>
</dbReference>